<evidence type="ECO:0000259" key="9">
    <source>
        <dbReference type="PROSITE" id="PS51379"/>
    </source>
</evidence>
<evidence type="ECO:0000256" key="6">
    <source>
        <dbReference type="ARBA" id="ARBA00023004"/>
    </source>
</evidence>
<dbReference type="InterPro" id="IPR017896">
    <property type="entry name" value="4Fe4S_Fe-S-bd"/>
</dbReference>
<dbReference type="Pfam" id="PF13183">
    <property type="entry name" value="Fer4_8"/>
    <property type="match status" value="1"/>
</dbReference>
<dbReference type="InterPro" id="IPR003741">
    <property type="entry name" value="LUD_dom"/>
</dbReference>
<dbReference type="Proteomes" id="UP001147700">
    <property type="component" value="Unassembled WGS sequence"/>
</dbReference>
<evidence type="ECO:0000256" key="8">
    <source>
        <dbReference type="SAM" id="MobiDB-lite"/>
    </source>
</evidence>
<evidence type="ECO:0000256" key="5">
    <source>
        <dbReference type="ARBA" id="ARBA00022982"/>
    </source>
</evidence>
<keyword evidence="7" id="KW-0411">Iron-sulfur</keyword>
<organism evidence="10 11">
    <name type="scientific">Solirubrobacter deserti</name>
    <dbReference type="NCBI Taxonomy" id="2282478"/>
    <lineage>
        <taxon>Bacteria</taxon>
        <taxon>Bacillati</taxon>
        <taxon>Actinomycetota</taxon>
        <taxon>Thermoleophilia</taxon>
        <taxon>Solirubrobacterales</taxon>
        <taxon>Solirubrobacteraceae</taxon>
        <taxon>Solirubrobacter</taxon>
    </lineage>
</organism>
<dbReference type="PANTHER" id="PTHR47153">
    <property type="entry name" value="LACTATE UTILIZATION PROTEIN B"/>
    <property type="match status" value="1"/>
</dbReference>
<keyword evidence="2" id="KW-0004">4Fe-4S</keyword>
<evidence type="ECO:0000256" key="4">
    <source>
        <dbReference type="ARBA" id="ARBA00022737"/>
    </source>
</evidence>
<dbReference type="InterPro" id="IPR024185">
    <property type="entry name" value="FTHF_cligase-like_sf"/>
</dbReference>
<keyword evidence="6" id="KW-0408">Iron</keyword>
<keyword evidence="3" id="KW-0479">Metal-binding</keyword>
<dbReference type="PROSITE" id="PS51379">
    <property type="entry name" value="4FE4S_FER_2"/>
    <property type="match status" value="1"/>
</dbReference>
<comment type="caution">
    <text evidence="10">The sequence shown here is derived from an EMBL/GenBank/DDBJ whole genome shotgun (WGS) entry which is preliminary data.</text>
</comment>
<evidence type="ECO:0000313" key="10">
    <source>
        <dbReference type="EMBL" id="MDA0139345.1"/>
    </source>
</evidence>
<dbReference type="Gene3D" id="3.40.50.10420">
    <property type="entry name" value="NagB/RpiA/CoA transferase-like"/>
    <property type="match status" value="1"/>
</dbReference>
<dbReference type="Gene3D" id="1.10.1060.10">
    <property type="entry name" value="Alpha-helical ferredoxin"/>
    <property type="match status" value="1"/>
</dbReference>
<keyword evidence="11" id="KW-1185">Reference proteome</keyword>
<gene>
    <name evidence="10" type="ORF">OJ962_17715</name>
</gene>
<dbReference type="SUPFAM" id="SSF100950">
    <property type="entry name" value="NagB/RpiA/CoA transferase-like"/>
    <property type="match status" value="1"/>
</dbReference>
<dbReference type="Pfam" id="PF02589">
    <property type="entry name" value="LUD_dom"/>
    <property type="match status" value="1"/>
</dbReference>
<dbReference type="InterPro" id="IPR009051">
    <property type="entry name" value="Helical_ferredxn"/>
</dbReference>
<evidence type="ECO:0000256" key="3">
    <source>
        <dbReference type="ARBA" id="ARBA00022723"/>
    </source>
</evidence>
<name>A0ABT4RM48_9ACTN</name>
<dbReference type="PANTHER" id="PTHR47153:SF2">
    <property type="entry name" value="LACTATE UTILIZATION PROTEIN B"/>
    <property type="match status" value="1"/>
</dbReference>
<keyword evidence="4" id="KW-0677">Repeat</keyword>
<evidence type="ECO:0000256" key="7">
    <source>
        <dbReference type="ARBA" id="ARBA00023014"/>
    </source>
</evidence>
<accession>A0ABT4RM48</accession>
<evidence type="ECO:0000256" key="2">
    <source>
        <dbReference type="ARBA" id="ARBA00022485"/>
    </source>
</evidence>
<dbReference type="PROSITE" id="PS00198">
    <property type="entry name" value="4FE4S_FER_1"/>
    <property type="match status" value="1"/>
</dbReference>
<keyword evidence="5" id="KW-0249">Electron transport</keyword>
<proteinExistence type="predicted"/>
<dbReference type="EMBL" id="JAPCID010000024">
    <property type="protein sequence ID" value="MDA0139345.1"/>
    <property type="molecule type" value="Genomic_DNA"/>
</dbReference>
<feature type="domain" description="4Fe-4S ferredoxin-type" evidence="9">
    <location>
        <begin position="311"/>
        <end position="341"/>
    </location>
</feature>
<dbReference type="RefSeq" id="WP_202958099.1">
    <property type="nucleotide sequence ID" value="NZ_JAPCID010000024.1"/>
</dbReference>
<dbReference type="SUPFAM" id="SSF54862">
    <property type="entry name" value="4Fe-4S ferredoxins"/>
    <property type="match status" value="1"/>
</dbReference>
<feature type="region of interest" description="Disordered" evidence="8">
    <location>
        <begin position="1"/>
        <end position="20"/>
    </location>
</feature>
<evidence type="ECO:0000256" key="1">
    <source>
        <dbReference type="ARBA" id="ARBA00022448"/>
    </source>
</evidence>
<sequence>MTDLVREAGTRGAPASSLRDRERAALAGSGHLQVAIRRSTDNMDGRWRGLRESLPGAEELREAARSLRSAAITRLPELLGQLADNVEAAGGRVFFAADADEATGYITELAQRRGATRAVKAKSMVTEEIQLNARLAEVGVTAVETDLGEWAQQLDGEPPAHILGPALHKTQADWVRVLRPEGYEGGEDPDAMCAFARRTLRPRFLDADLGITGVNLAVASTGTLVMVTNEGNGRLTSGAPPVHVAVMGMERVVADWPEVDLLLALLGRAGSGVNFPTYVNCLTGPRRESELDGPEELHLVIVDNGRSKILGSPSQEALNCIRCGACLNACPVFRQIGGHAYGDVYSGPIGAVIVPLLSDGNHELSHASSLCGACWEACPVKIPLHELLLEGRAQHAGSERALWRAWARAWSSPRAFALTGAPAGLRPPQALVPPPFREWAKGRTLPRREGSTFRTRWARGEVLD</sequence>
<protein>
    <submittedName>
        <fullName evidence="10">Lactate utilization protein</fullName>
    </submittedName>
</protein>
<dbReference type="InterPro" id="IPR017900">
    <property type="entry name" value="4Fe4S_Fe_S_CS"/>
</dbReference>
<evidence type="ECO:0000313" key="11">
    <source>
        <dbReference type="Proteomes" id="UP001147700"/>
    </source>
</evidence>
<keyword evidence="1" id="KW-0813">Transport</keyword>
<dbReference type="InterPro" id="IPR037171">
    <property type="entry name" value="NagB/RpiA_transferase-like"/>
</dbReference>
<dbReference type="InterPro" id="IPR004452">
    <property type="entry name" value="LutB/LldF"/>
</dbReference>
<reference evidence="10" key="1">
    <citation type="submission" date="2022-10" db="EMBL/GenBank/DDBJ databases">
        <title>The WGS of Solirubrobacter sp. CPCC 204708.</title>
        <authorList>
            <person name="Jiang Z."/>
        </authorList>
    </citation>
    <scope>NUCLEOTIDE SEQUENCE</scope>
    <source>
        <strain evidence="10">CPCC 204708</strain>
    </source>
</reference>